<keyword evidence="3" id="KW-0255">Endonuclease</keyword>
<comment type="caution">
    <text evidence="3">The sequence shown here is derived from an EMBL/GenBank/DDBJ whole genome shotgun (WGS) entry which is preliminary data.</text>
</comment>
<evidence type="ECO:0000313" key="4">
    <source>
        <dbReference type="Proteomes" id="UP001139158"/>
    </source>
</evidence>
<name>A0A9X1MHR7_9MICC</name>
<dbReference type="Pfam" id="PF01844">
    <property type="entry name" value="HNH"/>
    <property type="match status" value="1"/>
</dbReference>
<dbReference type="GO" id="GO:0008270">
    <property type="term" value="F:zinc ion binding"/>
    <property type="evidence" value="ECO:0007669"/>
    <property type="project" value="InterPro"/>
</dbReference>
<evidence type="ECO:0000259" key="2">
    <source>
        <dbReference type="SMART" id="SM00507"/>
    </source>
</evidence>
<feature type="domain" description="HNH nuclease" evidence="2">
    <location>
        <begin position="67"/>
        <end position="122"/>
    </location>
</feature>
<evidence type="ECO:0000313" key="3">
    <source>
        <dbReference type="EMBL" id="MCC3299480.1"/>
    </source>
</evidence>
<keyword evidence="1" id="KW-0812">Transmembrane</keyword>
<keyword evidence="1" id="KW-0472">Membrane</keyword>
<keyword evidence="4" id="KW-1185">Reference proteome</keyword>
<dbReference type="InterPro" id="IPR002711">
    <property type="entry name" value="HNH"/>
</dbReference>
<keyword evidence="1" id="KW-1133">Transmembrane helix</keyword>
<dbReference type="SMART" id="SM00507">
    <property type="entry name" value="HNHc"/>
    <property type="match status" value="1"/>
</dbReference>
<dbReference type="CDD" id="cd00085">
    <property type="entry name" value="HNHc"/>
    <property type="match status" value="1"/>
</dbReference>
<dbReference type="GO" id="GO:0003676">
    <property type="term" value="F:nucleic acid binding"/>
    <property type="evidence" value="ECO:0007669"/>
    <property type="project" value="InterPro"/>
</dbReference>
<dbReference type="EMBL" id="JAJFZV010000018">
    <property type="protein sequence ID" value="MCC3299480.1"/>
    <property type="molecule type" value="Genomic_DNA"/>
</dbReference>
<dbReference type="RefSeq" id="WP_227897466.1">
    <property type="nucleotide sequence ID" value="NZ_CP099467.1"/>
</dbReference>
<reference evidence="3" key="1">
    <citation type="submission" date="2021-10" db="EMBL/GenBank/DDBJ databases">
        <title>Novel species in genus Arthrobacter.</title>
        <authorList>
            <person name="Liu Y."/>
        </authorList>
    </citation>
    <scope>NUCLEOTIDE SEQUENCE</scope>
    <source>
        <strain evidence="3">Zg-Y453</strain>
    </source>
</reference>
<dbReference type="Proteomes" id="UP001139158">
    <property type="component" value="Unassembled WGS sequence"/>
</dbReference>
<keyword evidence="3" id="KW-0540">Nuclease</keyword>
<dbReference type="Gene3D" id="1.10.30.50">
    <property type="match status" value="1"/>
</dbReference>
<evidence type="ECO:0000256" key="1">
    <source>
        <dbReference type="SAM" id="Phobius"/>
    </source>
</evidence>
<dbReference type="GO" id="GO:0004519">
    <property type="term" value="F:endonuclease activity"/>
    <property type="evidence" value="ECO:0007669"/>
    <property type="project" value="UniProtKB-KW"/>
</dbReference>
<organism evidence="3 4">
    <name type="scientific">Arthrobacter caoxuetaonis</name>
    <dbReference type="NCBI Taxonomy" id="2886935"/>
    <lineage>
        <taxon>Bacteria</taxon>
        <taxon>Bacillati</taxon>
        <taxon>Actinomycetota</taxon>
        <taxon>Actinomycetes</taxon>
        <taxon>Micrococcales</taxon>
        <taxon>Micrococcaceae</taxon>
        <taxon>Arthrobacter</taxon>
    </lineage>
</organism>
<sequence length="160" mass="17420">MPPAPDEPRTDLLSFTNDVPGALGGLLDAVPAPVVFVAALLAVFAVMGAVSRGRPGPKDPTRLFSANQRREGFDRAGGQCELGTFFRRCRRPAHHGDHWYPWSKGGSTSMANFVAACRKCNLSKGAKVPGSWETMLLESRRRKYFPAGVSTKAGERFSQR</sequence>
<feature type="transmembrane region" description="Helical" evidence="1">
    <location>
        <begin position="30"/>
        <end position="50"/>
    </location>
</feature>
<dbReference type="AlphaFoldDB" id="A0A9X1MHR7"/>
<keyword evidence="3" id="KW-0378">Hydrolase</keyword>
<dbReference type="InterPro" id="IPR003615">
    <property type="entry name" value="HNH_nuc"/>
</dbReference>
<accession>A0A9X1MHR7</accession>
<gene>
    <name evidence="3" type="ORF">LJ757_16930</name>
</gene>
<protein>
    <submittedName>
        <fullName evidence="3">HNH endonuclease</fullName>
    </submittedName>
</protein>
<proteinExistence type="predicted"/>